<name>S9WKD4_9TRYP</name>
<dbReference type="InterPro" id="IPR052769">
    <property type="entry name" value="TPR_domain_protein"/>
</dbReference>
<reference evidence="2 3" key="1">
    <citation type="journal article" date="2013" name="PLoS ONE">
        <title>Predicting the Proteins of Angomonas deanei, Strigomonas culicis and Their Respective Endosymbionts Reveals New Aspects of the Trypanosomatidae Family.</title>
        <authorList>
            <person name="Motta M.C."/>
            <person name="Martins A.C."/>
            <person name="de Souza S.S."/>
            <person name="Catta-Preta C.M."/>
            <person name="Silva R."/>
            <person name="Klein C.C."/>
            <person name="de Almeida L.G."/>
            <person name="de Lima Cunha O."/>
            <person name="Ciapina L.P."/>
            <person name="Brocchi M."/>
            <person name="Colabardini A.C."/>
            <person name="de Araujo Lima B."/>
            <person name="Machado C.R."/>
            <person name="de Almeida Soares C.M."/>
            <person name="Probst C.M."/>
            <person name="de Menezes C.B."/>
            <person name="Thompson C.E."/>
            <person name="Bartholomeu D.C."/>
            <person name="Gradia D.F."/>
            <person name="Pavoni D.P."/>
            <person name="Grisard E.C."/>
            <person name="Fantinatti-Garboggini F."/>
            <person name="Marchini F.K."/>
            <person name="Rodrigues-Luiz G.F."/>
            <person name="Wagner G."/>
            <person name="Goldman G.H."/>
            <person name="Fietto J.L."/>
            <person name="Elias M.C."/>
            <person name="Goldman M.H."/>
            <person name="Sagot M.F."/>
            <person name="Pereira M."/>
            <person name="Stoco P.H."/>
            <person name="de Mendonca-Neto R.P."/>
            <person name="Teixeira S.M."/>
            <person name="Maciel T.E."/>
            <person name="de Oliveira Mendes T.A."/>
            <person name="Urmenyi T.P."/>
            <person name="de Souza W."/>
            <person name="Schenkman S."/>
            <person name="de Vasconcelos A.T."/>
        </authorList>
    </citation>
    <scope>NUCLEOTIDE SEQUENCE [LARGE SCALE GENOMIC DNA]</scope>
</reference>
<dbReference type="PANTHER" id="PTHR46014">
    <property type="entry name" value="TETRATRICOPEPTIDE REPEAT PROTEIN 1"/>
    <property type="match status" value="1"/>
</dbReference>
<comment type="caution">
    <text evidence="2">The sequence shown here is derived from an EMBL/GenBank/DDBJ whole genome shotgun (WGS) entry which is preliminary data.</text>
</comment>
<sequence length="107" mass="12348">MLTEALRHNARYEKALLRRADSYYVLEKWSNSFADYESYEKLGGVLDSTTRSHKAVAKEKTDAEMKKMMGELKDLGNKFLGLFGLSTDNFKFDQDPNSGGYSMRFER</sequence>
<dbReference type="OrthoDB" id="1872379at2759"/>
<dbReference type="EMBL" id="ATMH01000580">
    <property type="protein sequence ID" value="EPY36440.1"/>
    <property type="molecule type" value="Genomic_DNA"/>
</dbReference>
<organism evidence="2 3">
    <name type="scientific">Strigomonas culicis</name>
    <dbReference type="NCBI Taxonomy" id="28005"/>
    <lineage>
        <taxon>Eukaryota</taxon>
        <taxon>Discoba</taxon>
        <taxon>Euglenozoa</taxon>
        <taxon>Kinetoplastea</taxon>
        <taxon>Metakinetoplastina</taxon>
        <taxon>Trypanosomatida</taxon>
        <taxon>Trypanosomatidae</taxon>
        <taxon>Strigomonadinae</taxon>
        <taxon>Strigomonas</taxon>
    </lineage>
</organism>
<keyword evidence="3" id="KW-1185">Reference proteome</keyword>
<evidence type="ECO:0000313" key="3">
    <source>
        <dbReference type="Proteomes" id="UP000015354"/>
    </source>
</evidence>
<evidence type="ECO:0000313" key="1">
    <source>
        <dbReference type="EMBL" id="EPY25783.1"/>
    </source>
</evidence>
<dbReference type="Gene3D" id="1.25.40.10">
    <property type="entry name" value="Tetratricopeptide repeat domain"/>
    <property type="match status" value="1"/>
</dbReference>
<accession>S9WKD4</accession>
<gene>
    <name evidence="2" type="ORF">STCU_00580</name>
    <name evidence="1" type="ORF">STCU_06479</name>
</gene>
<dbReference type="EMBL" id="ATMH01006479">
    <property type="protein sequence ID" value="EPY25783.1"/>
    <property type="molecule type" value="Genomic_DNA"/>
</dbReference>
<protein>
    <submittedName>
        <fullName evidence="2">TPR protein</fullName>
    </submittedName>
</protein>
<evidence type="ECO:0000313" key="2">
    <source>
        <dbReference type="EMBL" id="EPY36440.1"/>
    </source>
</evidence>
<proteinExistence type="predicted"/>
<dbReference type="PANTHER" id="PTHR46014:SF1">
    <property type="entry name" value="TETRATRICOPEPTIDE REPEAT PROTEIN 1"/>
    <property type="match status" value="1"/>
</dbReference>
<dbReference type="AlphaFoldDB" id="S9WKD4"/>
<dbReference type="InterPro" id="IPR011990">
    <property type="entry name" value="TPR-like_helical_dom_sf"/>
</dbReference>
<reference evidence="2" key="2">
    <citation type="submission" date="2013-03" db="EMBL/GenBank/DDBJ databases">
        <authorList>
            <person name="Motta M.C.M."/>
            <person name="Martins A.C.A."/>
            <person name="Preta C.M.C.C."/>
            <person name="Silva R."/>
            <person name="de Souza S.S."/>
            <person name="Klein C.C."/>
            <person name="de Almeida L.G.P."/>
            <person name="Cunha O.L."/>
            <person name="Colabardini A.C."/>
            <person name="Lima B.A."/>
            <person name="Machado C.R."/>
            <person name="Soares C.M.A."/>
            <person name="de Menezes C.B.A."/>
            <person name="Bartolomeu D.C."/>
            <person name="Grisard E.C."/>
            <person name="Fantinatti-Garboggini F."/>
            <person name="Rodrigues-Luiz G.F."/>
            <person name="Wagner G."/>
            <person name="Goldman G.H."/>
            <person name="Fietto J.L.R."/>
            <person name="Ciapina L.P."/>
            <person name="Brocchi M."/>
            <person name="Elias M.C."/>
            <person name="Goldman M.H.S."/>
            <person name="Sagot M.-F."/>
            <person name="Pereira M."/>
            <person name="Stoco P.H."/>
            <person name="Teixeira S.M.R."/>
            <person name="de Mendonca-Neto R.P."/>
            <person name="Maciel T.E.F."/>
            <person name="Mendes T.A.O."/>
            <person name="Urmenyi T.P."/>
            <person name="Teixeira M.M.G."/>
            <person name="de Camargo E.F.P."/>
            <person name="de Sousa W."/>
            <person name="Schenkman S."/>
            <person name="de Vasconcelos A.T.R."/>
        </authorList>
    </citation>
    <scope>NUCLEOTIDE SEQUENCE</scope>
</reference>
<dbReference type="Proteomes" id="UP000015354">
    <property type="component" value="Unassembled WGS sequence"/>
</dbReference>